<gene>
    <name evidence="2" type="ORF">G9H71_17685</name>
</gene>
<dbReference type="SUPFAM" id="SSF55729">
    <property type="entry name" value="Acyl-CoA N-acyltransferases (Nat)"/>
    <property type="match status" value="1"/>
</dbReference>
<dbReference type="Pfam" id="PF00583">
    <property type="entry name" value="Acetyltransf_1"/>
    <property type="match status" value="1"/>
</dbReference>
<dbReference type="EMBL" id="JAANNP010000041">
    <property type="protein sequence ID" value="NHC15616.1"/>
    <property type="molecule type" value="Genomic_DNA"/>
</dbReference>
<dbReference type="InterPro" id="IPR016181">
    <property type="entry name" value="Acyl_CoA_acyltransferase"/>
</dbReference>
<keyword evidence="3" id="KW-1185">Reference proteome</keyword>
<dbReference type="PROSITE" id="PS51186">
    <property type="entry name" value="GNAT"/>
    <property type="match status" value="1"/>
</dbReference>
<evidence type="ECO:0000259" key="1">
    <source>
        <dbReference type="PROSITE" id="PS51186"/>
    </source>
</evidence>
<dbReference type="Proteomes" id="UP000800981">
    <property type="component" value="Unassembled WGS sequence"/>
</dbReference>
<reference evidence="2 3" key="1">
    <citation type="submission" date="2020-03" db="EMBL/GenBank/DDBJ databases">
        <title>Two novel Motilibacter sp.</title>
        <authorList>
            <person name="Liu S."/>
        </authorList>
    </citation>
    <scope>NUCLEOTIDE SEQUENCE [LARGE SCALE GENOMIC DNA]</scope>
    <source>
        <strain evidence="2 3">E257</strain>
    </source>
</reference>
<organism evidence="2 3">
    <name type="scientific">Motilibacter deserti</name>
    <dbReference type="NCBI Taxonomy" id="2714956"/>
    <lineage>
        <taxon>Bacteria</taxon>
        <taxon>Bacillati</taxon>
        <taxon>Actinomycetota</taxon>
        <taxon>Actinomycetes</taxon>
        <taxon>Motilibacterales</taxon>
        <taxon>Motilibacteraceae</taxon>
        <taxon>Motilibacter</taxon>
    </lineage>
</organism>
<name>A0ABX0H147_9ACTN</name>
<feature type="domain" description="N-acetyltransferase" evidence="1">
    <location>
        <begin position="127"/>
        <end position="270"/>
    </location>
</feature>
<evidence type="ECO:0000313" key="3">
    <source>
        <dbReference type="Proteomes" id="UP000800981"/>
    </source>
</evidence>
<dbReference type="Gene3D" id="3.40.630.30">
    <property type="match status" value="1"/>
</dbReference>
<evidence type="ECO:0000313" key="2">
    <source>
        <dbReference type="EMBL" id="NHC15616.1"/>
    </source>
</evidence>
<dbReference type="RefSeq" id="WP_166284116.1">
    <property type="nucleotide sequence ID" value="NZ_JAANNP010000041.1"/>
</dbReference>
<comment type="caution">
    <text evidence="2">The sequence shown here is derived from an EMBL/GenBank/DDBJ whole genome shotgun (WGS) entry which is preliminary data.</text>
</comment>
<dbReference type="InterPro" id="IPR000182">
    <property type="entry name" value="GNAT_dom"/>
</dbReference>
<proteinExistence type="predicted"/>
<sequence length="272" mass="28716">MGIDRAELLSAYDELRRAATPPAPGWSVESDASTVLLLPPPGEHGATVVWSRLDGSTAGAAIARHVALAAGRGTALEWKHHDYDDPPDLPDRLRAAGFVPETAETLVAADLADLVAATAGLGPPAGVRLRELDDGDAEAVVELGFAVWGEDHRWLVDAVLAERAADPGSLRMHVAEADDGTVVAAAWVRLHAGSPFASLWGGSTRPGWRRRGVYRSLVALRAREALAAGARWVTVDASPDSRPVLERLGFVPVTATTPYVLDLRESRTPGAG</sequence>
<protein>
    <submittedName>
        <fullName evidence="2">GNAT family N-acetyltransferase</fullName>
    </submittedName>
</protein>
<accession>A0ABX0H147</accession>